<dbReference type="EMBL" id="MNAN01000034">
    <property type="protein sequence ID" value="OHU94373.1"/>
    <property type="molecule type" value="Genomic_DNA"/>
</dbReference>
<dbReference type="OrthoDB" id="5638366at2"/>
<feature type="domain" description="Beta-lactamase-related" evidence="1">
    <location>
        <begin position="45"/>
        <end position="356"/>
    </location>
</feature>
<sequence>MYKSIKGIAGVIFLFSFAVMGSETQLTLLEKEIDRIAEESIPANGPGCSVGIIKNQQFLFKKSYGLANIEHQVPLSSISVFRMASVSKQFTGFAVLLLAEKGKINLDDGIRKHLTDLKDYGVKVTINSMLGHVSGMADYDTLKSLLPKPLLSAAGGPFRLGDEDYLTKEEYYDVIKSLPLEHQPDTQQAYSNFAYFLLSELVAKVSGMSMREYTTKHIFEPLGMHNTFFADDMREIVPNRAEGYRTFKDNGLKRYETNIFVVGDGGLYSTLEDMLIWDNHFYTPKLGDAPNKLMAQFNTPNSQHSYEKNGITFYANGQYIEPNYTLHNGGWMGTSTSYIRRPKEQVAFVSMCNSSSLDANVFTYEMPKILTKLKIWDVTDPAIF</sequence>
<dbReference type="SUPFAM" id="SSF56601">
    <property type="entry name" value="beta-lactamase/transpeptidase-like"/>
    <property type="match status" value="1"/>
</dbReference>
<organism evidence="2 3">
    <name type="scientific">Pseudoalteromonas byunsanensis</name>
    <dbReference type="NCBI Taxonomy" id="327939"/>
    <lineage>
        <taxon>Bacteria</taxon>
        <taxon>Pseudomonadati</taxon>
        <taxon>Pseudomonadota</taxon>
        <taxon>Gammaproteobacteria</taxon>
        <taxon>Alteromonadales</taxon>
        <taxon>Pseudoalteromonadaceae</taxon>
        <taxon>Pseudoalteromonas</taxon>
    </lineage>
</organism>
<dbReference type="PANTHER" id="PTHR46825">
    <property type="entry name" value="D-ALANYL-D-ALANINE-CARBOXYPEPTIDASE/ENDOPEPTIDASE AMPH"/>
    <property type="match status" value="1"/>
</dbReference>
<evidence type="ECO:0000313" key="3">
    <source>
        <dbReference type="Proteomes" id="UP000180253"/>
    </source>
</evidence>
<dbReference type="Gene3D" id="3.40.710.10">
    <property type="entry name" value="DD-peptidase/beta-lactamase superfamily"/>
    <property type="match status" value="1"/>
</dbReference>
<comment type="caution">
    <text evidence="2">The sequence shown here is derived from an EMBL/GenBank/DDBJ whole genome shotgun (WGS) entry which is preliminary data.</text>
</comment>
<dbReference type="Pfam" id="PF00144">
    <property type="entry name" value="Beta-lactamase"/>
    <property type="match status" value="1"/>
</dbReference>
<dbReference type="InterPro" id="IPR012338">
    <property type="entry name" value="Beta-lactam/transpept-like"/>
</dbReference>
<proteinExistence type="predicted"/>
<dbReference type="InterPro" id="IPR050491">
    <property type="entry name" value="AmpC-like"/>
</dbReference>
<protein>
    <recommendedName>
        <fullName evidence="1">Beta-lactamase-related domain-containing protein</fullName>
    </recommendedName>
</protein>
<accession>A0A1S1MZK4</accession>
<dbReference type="AlphaFoldDB" id="A0A1S1MZK4"/>
<evidence type="ECO:0000313" key="2">
    <source>
        <dbReference type="EMBL" id="OHU94373.1"/>
    </source>
</evidence>
<dbReference type="PANTHER" id="PTHR46825:SF9">
    <property type="entry name" value="BETA-LACTAMASE-RELATED DOMAIN-CONTAINING PROTEIN"/>
    <property type="match status" value="1"/>
</dbReference>
<dbReference type="Proteomes" id="UP000180253">
    <property type="component" value="Unassembled WGS sequence"/>
</dbReference>
<evidence type="ECO:0000259" key="1">
    <source>
        <dbReference type="Pfam" id="PF00144"/>
    </source>
</evidence>
<dbReference type="STRING" id="327939.BIW53_14940"/>
<dbReference type="InterPro" id="IPR001466">
    <property type="entry name" value="Beta-lactam-related"/>
</dbReference>
<dbReference type="RefSeq" id="WP_070992811.1">
    <property type="nucleotide sequence ID" value="NZ_CBCSHD010000009.1"/>
</dbReference>
<keyword evidence="3" id="KW-1185">Reference proteome</keyword>
<name>A0A1S1MZK4_9GAMM</name>
<reference evidence="2 3" key="1">
    <citation type="submission" date="2016-10" db="EMBL/GenBank/DDBJ databases">
        <title>Pseudoalteromonas amylolytica sp. nov., isolated from the surface seawater.</title>
        <authorList>
            <person name="Wu Y.-H."/>
            <person name="Cheng H."/>
            <person name="Jin X.-B."/>
            <person name="Wang C.-S."/>
            <person name="Xu X.-W."/>
        </authorList>
    </citation>
    <scope>NUCLEOTIDE SEQUENCE [LARGE SCALE GENOMIC DNA]</scope>
    <source>
        <strain evidence="2 3">JCM 12483</strain>
    </source>
</reference>
<gene>
    <name evidence="2" type="ORF">BIW53_14940</name>
</gene>